<evidence type="ECO:0000256" key="1">
    <source>
        <dbReference type="SAM" id="MobiDB-lite"/>
    </source>
</evidence>
<evidence type="ECO:0000313" key="2">
    <source>
        <dbReference type="EMBL" id="KAJ1160263.1"/>
    </source>
</evidence>
<dbReference type="AlphaFoldDB" id="A0AAV7SAZ3"/>
<comment type="caution">
    <text evidence="2">The sequence shown here is derived from an EMBL/GenBank/DDBJ whole genome shotgun (WGS) entry which is preliminary data.</text>
</comment>
<protein>
    <submittedName>
        <fullName evidence="2">Uncharacterized protein</fullName>
    </submittedName>
</protein>
<name>A0AAV7SAZ3_PLEWA</name>
<evidence type="ECO:0000313" key="3">
    <source>
        <dbReference type="Proteomes" id="UP001066276"/>
    </source>
</evidence>
<accession>A0AAV7SAZ3</accession>
<gene>
    <name evidence="2" type="ORF">NDU88_000765</name>
</gene>
<dbReference type="EMBL" id="JANPWB010000008">
    <property type="protein sequence ID" value="KAJ1160263.1"/>
    <property type="molecule type" value="Genomic_DNA"/>
</dbReference>
<sequence length="123" mass="13694">MQLDISMKKEVARWYWLLLDIVGGEFNLPEEIWRDCLPEAQLKDLWQVSTTLLYNTVKPAASLRVLWARARSPVGCLCGSIPDSASSRRNGRRAHSRSVSPAQSTQGEGLSVLPRLGSTQLCP</sequence>
<feature type="compositionally biased region" description="Polar residues" evidence="1">
    <location>
        <begin position="97"/>
        <end position="108"/>
    </location>
</feature>
<reference evidence="2" key="1">
    <citation type="journal article" date="2022" name="bioRxiv">
        <title>Sequencing and chromosome-scale assembly of the giantPleurodeles waltlgenome.</title>
        <authorList>
            <person name="Brown T."/>
            <person name="Elewa A."/>
            <person name="Iarovenko S."/>
            <person name="Subramanian E."/>
            <person name="Araus A.J."/>
            <person name="Petzold A."/>
            <person name="Susuki M."/>
            <person name="Suzuki K.-i.T."/>
            <person name="Hayashi T."/>
            <person name="Toyoda A."/>
            <person name="Oliveira C."/>
            <person name="Osipova E."/>
            <person name="Leigh N.D."/>
            <person name="Simon A."/>
            <person name="Yun M.H."/>
        </authorList>
    </citation>
    <scope>NUCLEOTIDE SEQUENCE</scope>
    <source>
        <strain evidence="2">20211129_DDA</strain>
        <tissue evidence="2">Liver</tissue>
    </source>
</reference>
<dbReference type="Proteomes" id="UP001066276">
    <property type="component" value="Chromosome 4_2"/>
</dbReference>
<keyword evidence="3" id="KW-1185">Reference proteome</keyword>
<feature type="region of interest" description="Disordered" evidence="1">
    <location>
        <begin position="79"/>
        <end position="110"/>
    </location>
</feature>
<proteinExistence type="predicted"/>
<organism evidence="2 3">
    <name type="scientific">Pleurodeles waltl</name>
    <name type="common">Iberian ribbed newt</name>
    <dbReference type="NCBI Taxonomy" id="8319"/>
    <lineage>
        <taxon>Eukaryota</taxon>
        <taxon>Metazoa</taxon>
        <taxon>Chordata</taxon>
        <taxon>Craniata</taxon>
        <taxon>Vertebrata</taxon>
        <taxon>Euteleostomi</taxon>
        <taxon>Amphibia</taxon>
        <taxon>Batrachia</taxon>
        <taxon>Caudata</taxon>
        <taxon>Salamandroidea</taxon>
        <taxon>Salamandridae</taxon>
        <taxon>Pleurodelinae</taxon>
        <taxon>Pleurodeles</taxon>
    </lineage>
</organism>